<dbReference type="SUPFAM" id="SSF50475">
    <property type="entry name" value="FMN-binding split barrel"/>
    <property type="match status" value="1"/>
</dbReference>
<proteinExistence type="predicted"/>
<evidence type="ECO:0000313" key="2">
    <source>
        <dbReference type="EMBL" id="OXR45750.1"/>
    </source>
</evidence>
<evidence type="ECO:0008006" key="4">
    <source>
        <dbReference type="Google" id="ProtNLM"/>
    </source>
</evidence>
<name>A0A231HA55_9NOCA</name>
<evidence type="ECO:0000256" key="1">
    <source>
        <dbReference type="SAM" id="MobiDB-lite"/>
    </source>
</evidence>
<evidence type="ECO:0000313" key="3">
    <source>
        <dbReference type="Proteomes" id="UP000215506"/>
    </source>
</evidence>
<comment type="caution">
    <text evidence="2">The sequence shown here is derived from an EMBL/GenBank/DDBJ whole genome shotgun (WGS) entry which is preliminary data.</text>
</comment>
<feature type="compositionally biased region" description="Pro residues" evidence="1">
    <location>
        <begin position="149"/>
        <end position="159"/>
    </location>
</feature>
<accession>A0A231HA55</accession>
<dbReference type="Proteomes" id="UP000215506">
    <property type="component" value="Unassembled WGS sequence"/>
</dbReference>
<dbReference type="Gene3D" id="2.30.110.10">
    <property type="entry name" value="Electron Transport, Fmn-binding Protein, Chain A"/>
    <property type="match status" value="1"/>
</dbReference>
<protein>
    <recommendedName>
        <fullName evidence="4">Pyridoxamine 5'-phosphate oxidase putative domain-containing protein</fullName>
    </recommendedName>
</protein>
<dbReference type="EMBL" id="NGAF01000003">
    <property type="protein sequence ID" value="OXR45750.1"/>
    <property type="molecule type" value="Genomic_DNA"/>
</dbReference>
<dbReference type="InterPro" id="IPR012349">
    <property type="entry name" value="Split_barrel_FMN-bd"/>
</dbReference>
<dbReference type="InterPro" id="IPR024747">
    <property type="entry name" value="Pyridox_Oxase-rel"/>
</dbReference>
<sequence>MIPPDRTDDGAPNSTVALGRAEAMRLLAGIAYGRVVFTRDALPAIRAVNHVVEADGRVVVRTRLTSRLTSAIRADSGVVVAYEADEIDPGTHTGWSVVVTGLARPVADPHRVARYERMLRPWTAATMDTVVEIEPTIVTGIRLVGAPESPGPPAPPTPSPKAEKNDLPR</sequence>
<dbReference type="AlphaFoldDB" id="A0A231HA55"/>
<gene>
    <name evidence="2" type="ORF">B7C42_02042</name>
</gene>
<dbReference type="Pfam" id="PF12900">
    <property type="entry name" value="Pyridox_ox_2"/>
    <property type="match status" value="1"/>
</dbReference>
<keyword evidence="3" id="KW-1185">Reference proteome</keyword>
<feature type="region of interest" description="Disordered" evidence="1">
    <location>
        <begin position="143"/>
        <end position="169"/>
    </location>
</feature>
<organism evidence="2 3">
    <name type="scientific">Nocardia cerradoensis</name>
    <dbReference type="NCBI Taxonomy" id="85688"/>
    <lineage>
        <taxon>Bacteria</taxon>
        <taxon>Bacillati</taxon>
        <taxon>Actinomycetota</taxon>
        <taxon>Actinomycetes</taxon>
        <taxon>Mycobacteriales</taxon>
        <taxon>Nocardiaceae</taxon>
        <taxon>Nocardia</taxon>
    </lineage>
</organism>
<reference evidence="2 3" key="1">
    <citation type="submission" date="2017-07" db="EMBL/GenBank/DDBJ databases">
        <title>First draft Genome Sequence of Nocardia cerradoensis isolated from human infection.</title>
        <authorList>
            <person name="Carrasco G."/>
        </authorList>
    </citation>
    <scope>NUCLEOTIDE SEQUENCE [LARGE SCALE GENOMIC DNA]</scope>
    <source>
        <strain evidence="2 3">CNM20130759</strain>
    </source>
</reference>